<dbReference type="Proteomes" id="UP000077098">
    <property type="component" value="Unassembled WGS sequence"/>
</dbReference>
<keyword evidence="1" id="KW-1133">Transmembrane helix</keyword>
<dbReference type="Gene3D" id="3.60.10.10">
    <property type="entry name" value="Endonuclease/exonuclease/phosphatase"/>
    <property type="match status" value="1"/>
</dbReference>
<organism evidence="3">
    <name type="scientific">Agrobacterium tumefaciens</name>
    <dbReference type="NCBI Taxonomy" id="358"/>
    <lineage>
        <taxon>Bacteria</taxon>
        <taxon>Pseudomonadati</taxon>
        <taxon>Pseudomonadota</taxon>
        <taxon>Alphaproteobacteria</taxon>
        <taxon>Hyphomicrobiales</taxon>
        <taxon>Rhizobiaceae</taxon>
        <taxon>Rhizobium/Agrobacterium group</taxon>
        <taxon>Agrobacterium</taxon>
        <taxon>Agrobacterium tumefaciens complex</taxon>
    </lineage>
</organism>
<comment type="caution">
    <text evidence="3">The sequence shown here is derived from an EMBL/GenBank/DDBJ whole genome shotgun (WGS) entry which is preliminary data.</text>
</comment>
<name>A0A176X1V1_AGRTU</name>
<gene>
    <name evidence="3" type="ORF">A7J57_24050</name>
</gene>
<evidence type="ECO:0000259" key="2">
    <source>
        <dbReference type="Pfam" id="PF03372"/>
    </source>
</evidence>
<dbReference type="EMBL" id="LXPS01000037">
    <property type="protein sequence ID" value="OAE39445.1"/>
    <property type="molecule type" value="Genomic_DNA"/>
</dbReference>
<feature type="domain" description="Endonuclease/exonuclease/phosphatase" evidence="2">
    <location>
        <begin position="98"/>
        <end position="299"/>
    </location>
</feature>
<accession>A0A176X1V1</accession>
<dbReference type="InterPro" id="IPR005135">
    <property type="entry name" value="Endo/exonuclease/phosphatase"/>
</dbReference>
<sequence>MTAKLSCMVSTALAAVLVIASLRYITDFWLLAFVTSFQLHIAAVCVLVSCLVFWLTRDAVSAVLVIWSLALAIHAVAMLMEFSTTANAAPGAKPFRLLSFNVLMDNAANADAIADKVLESGADAVYLFEAAALRSALPRLQQTYPHRLGCYEGTPGCDLVILSKRPLLEGRFYNLSDLRRDRFAVANVDLNGTQLTLAAGHITKPYFDDYHRDELDEISEILFRITGPLILAGDFNSSSIAPDMRAFLAANDLKKATFEPATWPTRAGSFGIAIDHIFAREPATLMKTTRLQDNLGSNHYGLMADFLIGK</sequence>
<reference evidence="3" key="1">
    <citation type="submission" date="2016-05" db="EMBL/GenBank/DDBJ databases">
        <authorList>
            <person name="Lavstsen T."/>
            <person name="Jespersen J.S."/>
        </authorList>
    </citation>
    <scope>NUCLEOTIDE SEQUENCE [LARGE SCALE GENOMIC DNA]</scope>
    <source>
        <strain evidence="3">KCJ1736</strain>
    </source>
</reference>
<keyword evidence="1" id="KW-0472">Membrane</keyword>
<feature type="transmembrane region" description="Helical" evidence="1">
    <location>
        <begin position="62"/>
        <end position="80"/>
    </location>
</feature>
<dbReference type="Pfam" id="PF03372">
    <property type="entry name" value="Exo_endo_phos"/>
    <property type="match status" value="1"/>
</dbReference>
<evidence type="ECO:0000256" key="1">
    <source>
        <dbReference type="SAM" id="Phobius"/>
    </source>
</evidence>
<dbReference type="SUPFAM" id="SSF56219">
    <property type="entry name" value="DNase I-like"/>
    <property type="match status" value="1"/>
</dbReference>
<keyword evidence="1" id="KW-0812">Transmembrane</keyword>
<dbReference type="InterPro" id="IPR036691">
    <property type="entry name" value="Endo/exonu/phosph_ase_sf"/>
</dbReference>
<protein>
    <recommendedName>
        <fullName evidence="2">Endonuclease/exonuclease/phosphatase domain-containing protein</fullName>
    </recommendedName>
</protein>
<proteinExistence type="predicted"/>
<evidence type="ECO:0000313" key="3">
    <source>
        <dbReference type="EMBL" id="OAE39445.1"/>
    </source>
</evidence>
<dbReference type="RefSeq" id="WP_063950686.1">
    <property type="nucleotide sequence ID" value="NZ_LXPS01000037.1"/>
</dbReference>
<dbReference type="AlphaFoldDB" id="A0A176X1V1"/>
<dbReference type="GO" id="GO:0003824">
    <property type="term" value="F:catalytic activity"/>
    <property type="evidence" value="ECO:0007669"/>
    <property type="project" value="InterPro"/>
</dbReference>
<feature type="transmembrane region" description="Helical" evidence="1">
    <location>
        <begin position="30"/>
        <end position="55"/>
    </location>
</feature>